<evidence type="ECO:0000313" key="4">
    <source>
        <dbReference type="EMBL" id="RMX02948.1"/>
    </source>
</evidence>
<sequence>MTIQKVLVVDDSRTEQAYLAGMLQKKGIQVRTASNADEAYQCLAAERPDLILMDVVMPGKNGFQLTRAITKDPQYAEIPIIICTSKGQATDKVWGLRQGARGYLVKPVDPQELDVAIAGLQQQG</sequence>
<organism evidence="4 5">
    <name type="scientific">Corticibacter populi</name>
    <dbReference type="NCBI Taxonomy" id="1550736"/>
    <lineage>
        <taxon>Bacteria</taxon>
        <taxon>Pseudomonadati</taxon>
        <taxon>Pseudomonadota</taxon>
        <taxon>Betaproteobacteria</taxon>
        <taxon>Burkholderiales</taxon>
        <taxon>Comamonadaceae</taxon>
        <taxon>Corticibacter</taxon>
    </lineage>
</organism>
<dbReference type="Pfam" id="PF00072">
    <property type="entry name" value="Response_reg"/>
    <property type="match status" value="1"/>
</dbReference>
<comment type="caution">
    <text evidence="4">The sequence shown here is derived from an EMBL/GenBank/DDBJ whole genome shotgun (WGS) entry which is preliminary data.</text>
</comment>
<name>A0A3M6QIQ4_9BURK</name>
<protein>
    <submittedName>
        <fullName evidence="4">Response regulator</fullName>
    </submittedName>
</protein>
<dbReference type="RefSeq" id="WP_122231722.1">
    <property type="nucleotide sequence ID" value="NZ_RDQO01000007.1"/>
</dbReference>
<dbReference type="EMBL" id="RDQO01000007">
    <property type="protein sequence ID" value="RMX02948.1"/>
    <property type="molecule type" value="Genomic_DNA"/>
</dbReference>
<dbReference type="PANTHER" id="PTHR44591:SF20">
    <property type="entry name" value="PROTEIN PILH"/>
    <property type="match status" value="1"/>
</dbReference>
<dbReference type="Gene3D" id="3.40.50.2300">
    <property type="match status" value="1"/>
</dbReference>
<dbReference type="InterPro" id="IPR050595">
    <property type="entry name" value="Bact_response_regulator"/>
</dbReference>
<dbReference type="AlphaFoldDB" id="A0A3M6QIQ4"/>
<dbReference type="GO" id="GO:0000160">
    <property type="term" value="P:phosphorelay signal transduction system"/>
    <property type="evidence" value="ECO:0007669"/>
    <property type="project" value="InterPro"/>
</dbReference>
<evidence type="ECO:0000259" key="3">
    <source>
        <dbReference type="PROSITE" id="PS50110"/>
    </source>
</evidence>
<dbReference type="InterPro" id="IPR001789">
    <property type="entry name" value="Sig_transdc_resp-reg_receiver"/>
</dbReference>
<dbReference type="OrthoDB" id="9801101at2"/>
<dbReference type="SUPFAM" id="SSF52172">
    <property type="entry name" value="CheY-like"/>
    <property type="match status" value="1"/>
</dbReference>
<evidence type="ECO:0000313" key="5">
    <source>
        <dbReference type="Proteomes" id="UP000278006"/>
    </source>
</evidence>
<reference evidence="4 5" key="1">
    <citation type="submission" date="2018-10" db="EMBL/GenBank/DDBJ databases">
        <title>Draft genome of Cortibacter populi DSM10536.</title>
        <authorList>
            <person name="Bernier A.-M."/>
            <person name="Bernard K."/>
        </authorList>
    </citation>
    <scope>NUCLEOTIDE SEQUENCE [LARGE SCALE GENOMIC DNA]</scope>
    <source>
        <strain evidence="4 5">DSM 105136</strain>
    </source>
</reference>
<dbReference type="InterPro" id="IPR011006">
    <property type="entry name" value="CheY-like_superfamily"/>
</dbReference>
<keyword evidence="1 2" id="KW-0597">Phosphoprotein</keyword>
<evidence type="ECO:0000256" key="2">
    <source>
        <dbReference type="PROSITE-ProRule" id="PRU00169"/>
    </source>
</evidence>
<dbReference type="PROSITE" id="PS50110">
    <property type="entry name" value="RESPONSE_REGULATORY"/>
    <property type="match status" value="1"/>
</dbReference>
<keyword evidence="5" id="KW-1185">Reference proteome</keyword>
<dbReference type="PANTHER" id="PTHR44591">
    <property type="entry name" value="STRESS RESPONSE REGULATOR PROTEIN 1"/>
    <property type="match status" value="1"/>
</dbReference>
<feature type="domain" description="Response regulatory" evidence="3">
    <location>
        <begin position="5"/>
        <end position="121"/>
    </location>
</feature>
<proteinExistence type="predicted"/>
<gene>
    <name evidence="4" type="ORF">D8I35_17320</name>
</gene>
<feature type="modified residue" description="4-aspartylphosphate" evidence="2">
    <location>
        <position position="54"/>
    </location>
</feature>
<accession>A0A3M6QIQ4</accession>
<dbReference type="Proteomes" id="UP000278006">
    <property type="component" value="Unassembled WGS sequence"/>
</dbReference>
<evidence type="ECO:0000256" key="1">
    <source>
        <dbReference type="ARBA" id="ARBA00022553"/>
    </source>
</evidence>
<dbReference type="SMART" id="SM00448">
    <property type="entry name" value="REC"/>
    <property type="match status" value="1"/>
</dbReference>